<evidence type="ECO:0000256" key="6">
    <source>
        <dbReference type="ARBA" id="ARBA00023141"/>
    </source>
</evidence>
<evidence type="ECO:0000256" key="1">
    <source>
        <dbReference type="ARBA" id="ARBA00022605"/>
    </source>
</evidence>
<dbReference type="GO" id="GO:0009423">
    <property type="term" value="P:chorismate biosynthetic process"/>
    <property type="evidence" value="ECO:0007669"/>
    <property type="project" value="UniProtKB-UniRule"/>
</dbReference>
<dbReference type="InterPro" id="IPR000623">
    <property type="entry name" value="Shikimate_kinase/TSH1"/>
</dbReference>
<evidence type="ECO:0000313" key="8">
    <source>
        <dbReference type="EMBL" id="KGF52179.1"/>
    </source>
</evidence>
<dbReference type="SUPFAM" id="SSF52540">
    <property type="entry name" value="P-loop containing nucleoside triphosphate hydrolases"/>
    <property type="match status" value="1"/>
</dbReference>
<keyword evidence="7" id="KW-0479">Metal-binding</keyword>
<feature type="binding site" evidence="7">
    <location>
        <position position="158"/>
    </location>
    <ligand>
        <name>substrate</name>
    </ligand>
</feature>
<dbReference type="PANTHER" id="PTHR21087">
    <property type="entry name" value="SHIKIMATE KINASE"/>
    <property type="match status" value="1"/>
</dbReference>
<proteinExistence type="inferred from homology"/>
<dbReference type="GO" id="GO:0005524">
    <property type="term" value="F:ATP binding"/>
    <property type="evidence" value="ECO:0007669"/>
    <property type="project" value="UniProtKB-UniRule"/>
</dbReference>
<comment type="caution">
    <text evidence="7">Lacks conserved residue(s) required for the propagation of feature annotation.</text>
</comment>
<comment type="subcellular location">
    <subcellularLocation>
        <location evidence="7">Cytoplasm</location>
    </subcellularLocation>
</comment>
<evidence type="ECO:0000256" key="3">
    <source>
        <dbReference type="ARBA" id="ARBA00022741"/>
    </source>
</evidence>
<comment type="pathway">
    <text evidence="7">Metabolic intermediate biosynthesis; chorismate biosynthesis; chorismate from D-erythrose 4-phosphate and phosphoenolpyruvate: step 5/7.</text>
</comment>
<dbReference type="AlphaFoldDB" id="A0A096D3S7"/>
<dbReference type="PANTHER" id="PTHR21087:SF16">
    <property type="entry name" value="SHIKIMATE KINASE 1, CHLOROPLASTIC"/>
    <property type="match status" value="1"/>
</dbReference>
<name>A0A096D3S7_9BACT</name>
<feature type="binding site" evidence="7">
    <location>
        <position position="97"/>
    </location>
    <ligand>
        <name>substrate</name>
    </ligand>
</feature>
<dbReference type="InterPro" id="IPR031322">
    <property type="entry name" value="Shikimate/glucono_kinase"/>
</dbReference>
<evidence type="ECO:0000256" key="2">
    <source>
        <dbReference type="ARBA" id="ARBA00022679"/>
    </source>
</evidence>
<accession>A0A096D3S7</accession>
<gene>
    <name evidence="7" type="primary">aroK</name>
    <name evidence="8" type="ORF">HMPREF9302_04770</name>
</gene>
<sequence length="193" mass="22189">MPIPLKKQLQNKGNTKQNTLRILLIGYMGAGKTTIGKALSDEMNIPFYDLDWYIEARMHRNIKQLFEERGEEGFRKIEQAMLHEVAENENVIIACGGGTPCFFDNMDYMNRQGTTVYLKAIPEVLYAHLKMGKTIRPLLLGKTEEEIGQLIVRQVAERESYYLKAKYVLNINLLSSAEKIKEAVYNLRELLNT</sequence>
<evidence type="ECO:0000313" key="9">
    <source>
        <dbReference type="Proteomes" id="UP000029614"/>
    </source>
</evidence>
<dbReference type="GO" id="GO:0009073">
    <property type="term" value="P:aromatic amino acid family biosynthetic process"/>
    <property type="evidence" value="ECO:0007669"/>
    <property type="project" value="UniProtKB-KW"/>
</dbReference>
<feature type="binding site" evidence="7">
    <location>
        <position position="75"/>
    </location>
    <ligand>
        <name>substrate</name>
    </ligand>
</feature>
<dbReference type="GO" id="GO:0005829">
    <property type="term" value="C:cytosol"/>
    <property type="evidence" value="ECO:0007669"/>
    <property type="project" value="TreeGrafter"/>
</dbReference>
<comment type="function">
    <text evidence="7">Catalyzes the specific phosphorylation of the 3-hydroxyl group of shikimic acid using ATP as a cosubstrate.</text>
</comment>
<feature type="binding site" evidence="7">
    <location>
        <position position="33"/>
    </location>
    <ligand>
        <name>Mg(2+)</name>
        <dbReference type="ChEBI" id="CHEBI:18420"/>
    </ligand>
</feature>
<dbReference type="GO" id="GO:0000287">
    <property type="term" value="F:magnesium ion binding"/>
    <property type="evidence" value="ECO:0007669"/>
    <property type="project" value="UniProtKB-UniRule"/>
</dbReference>
<dbReference type="Proteomes" id="UP000029614">
    <property type="component" value="Unassembled WGS sequence"/>
</dbReference>
<dbReference type="Pfam" id="PF01202">
    <property type="entry name" value="SKI"/>
    <property type="match status" value="1"/>
</dbReference>
<dbReference type="HAMAP" id="MF_00109">
    <property type="entry name" value="Shikimate_kinase"/>
    <property type="match status" value="1"/>
</dbReference>
<keyword evidence="5 7" id="KW-0067">ATP-binding</keyword>
<keyword evidence="6 7" id="KW-0057">Aromatic amino acid biosynthesis</keyword>
<dbReference type="UniPathway" id="UPA00053">
    <property type="reaction ID" value="UER00088"/>
</dbReference>
<feature type="binding site" evidence="7">
    <location>
        <position position="136"/>
    </location>
    <ligand>
        <name>ATP</name>
        <dbReference type="ChEBI" id="CHEBI:30616"/>
    </ligand>
</feature>
<comment type="subunit">
    <text evidence="7">Monomer.</text>
</comment>
<comment type="catalytic activity">
    <reaction evidence="7">
        <text>shikimate + ATP = 3-phosphoshikimate + ADP + H(+)</text>
        <dbReference type="Rhea" id="RHEA:13121"/>
        <dbReference type="ChEBI" id="CHEBI:15378"/>
        <dbReference type="ChEBI" id="CHEBI:30616"/>
        <dbReference type="ChEBI" id="CHEBI:36208"/>
        <dbReference type="ChEBI" id="CHEBI:145989"/>
        <dbReference type="ChEBI" id="CHEBI:456216"/>
        <dbReference type="EC" id="2.7.1.71"/>
    </reaction>
</comment>
<dbReference type="EC" id="2.7.1.71" evidence="7"/>
<protein>
    <recommendedName>
        <fullName evidence="7">Shikimate kinase</fullName>
        <shortName evidence="7">SK</shortName>
        <ecNumber evidence="7">2.7.1.71</ecNumber>
    </recommendedName>
</protein>
<feature type="binding site" evidence="7">
    <location>
        <position position="51"/>
    </location>
    <ligand>
        <name>substrate</name>
    </ligand>
</feature>
<organism evidence="8 9">
    <name type="scientific">Prevotella amnii DNF00058</name>
    <dbReference type="NCBI Taxonomy" id="1401066"/>
    <lineage>
        <taxon>Bacteria</taxon>
        <taxon>Pseudomonadati</taxon>
        <taxon>Bacteroidota</taxon>
        <taxon>Bacteroidia</taxon>
        <taxon>Bacteroidales</taxon>
        <taxon>Prevotellaceae</taxon>
        <taxon>Prevotella</taxon>
    </lineage>
</organism>
<comment type="caution">
    <text evidence="8">The sequence shown here is derived from an EMBL/GenBank/DDBJ whole genome shotgun (WGS) entry which is preliminary data.</text>
</comment>
<dbReference type="GO" id="GO:0008652">
    <property type="term" value="P:amino acid biosynthetic process"/>
    <property type="evidence" value="ECO:0007669"/>
    <property type="project" value="UniProtKB-KW"/>
</dbReference>
<keyword evidence="7" id="KW-0460">Magnesium</keyword>
<keyword evidence="2 7" id="KW-0808">Transferase</keyword>
<reference evidence="8 9" key="1">
    <citation type="submission" date="2014-07" db="EMBL/GenBank/DDBJ databases">
        <authorList>
            <person name="McCorrison J."/>
            <person name="Sanka R."/>
            <person name="Torralba M."/>
            <person name="Gillis M."/>
            <person name="Haft D.H."/>
            <person name="Methe B."/>
            <person name="Sutton G."/>
            <person name="Nelson K.E."/>
        </authorList>
    </citation>
    <scope>NUCLEOTIDE SEQUENCE [LARGE SCALE GENOMIC DNA]</scope>
    <source>
        <strain evidence="8 9">DNF00058</strain>
    </source>
</reference>
<keyword evidence="3 7" id="KW-0547">Nucleotide-binding</keyword>
<evidence type="ECO:0000256" key="4">
    <source>
        <dbReference type="ARBA" id="ARBA00022777"/>
    </source>
</evidence>
<comment type="cofactor">
    <cofactor evidence="7">
        <name>Mg(2+)</name>
        <dbReference type="ChEBI" id="CHEBI:18420"/>
    </cofactor>
    <text evidence="7">Binds 1 Mg(2+) ion per subunit.</text>
</comment>
<dbReference type="Gene3D" id="3.40.50.300">
    <property type="entry name" value="P-loop containing nucleotide triphosphate hydrolases"/>
    <property type="match status" value="1"/>
</dbReference>
<keyword evidence="9" id="KW-1185">Reference proteome</keyword>
<comment type="similarity">
    <text evidence="7">Belongs to the shikimate kinase family.</text>
</comment>
<dbReference type="RefSeq" id="WP_036855181.1">
    <property type="nucleotide sequence ID" value="NZ_JRNU01000016.1"/>
</dbReference>
<dbReference type="NCBIfam" id="NF010555">
    <property type="entry name" value="PRK13949.1"/>
    <property type="match status" value="1"/>
</dbReference>
<dbReference type="PRINTS" id="PR01100">
    <property type="entry name" value="SHIKIMTKNASE"/>
</dbReference>
<dbReference type="InterPro" id="IPR027417">
    <property type="entry name" value="P-loop_NTPase"/>
</dbReference>
<evidence type="ECO:0000256" key="7">
    <source>
        <dbReference type="HAMAP-Rule" id="MF_00109"/>
    </source>
</evidence>
<keyword evidence="4 7" id="KW-0418">Kinase</keyword>
<evidence type="ECO:0000256" key="5">
    <source>
        <dbReference type="ARBA" id="ARBA00022840"/>
    </source>
</evidence>
<dbReference type="OrthoDB" id="9800332at2"/>
<keyword evidence="1 7" id="KW-0028">Amino-acid biosynthesis</keyword>
<feature type="binding site" evidence="7">
    <location>
        <begin position="29"/>
        <end position="34"/>
    </location>
    <ligand>
        <name>ATP</name>
        <dbReference type="ChEBI" id="CHEBI:30616"/>
    </ligand>
</feature>
<dbReference type="GO" id="GO:0004765">
    <property type="term" value="F:shikimate kinase activity"/>
    <property type="evidence" value="ECO:0007669"/>
    <property type="project" value="UniProtKB-UniRule"/>
</dbReference>
<keyword evidence="7" id="KW-0963">Cytoplasm</keyword>
<dbReference type="EMBL" id="JRNU01000016">
    <property type="protein sequence ID" value="KGF52179.1"/>
    <property type="molecule type" value="Genomic_DNA"/>
</dbReference>
<dbReference type="CDD" id="cd00464">
    <property type="entry name" value="SK"/>
    <property type="match status" value="1"/>
</dbReference>